<dbReference type="Proteomes" id="UP000291084">
    <property type="component" value="Chromosome 1"/>
</dbReference>
<protein>
    <submittedName>
        <fullName evidence="1">Uncharacterized protein</fullName>
    </submittedName>
</protein>
<accession>A0A0S3R1E4</accession>
<keyword evidence="2" id="KW-1185">Reference proteome</keyword>
<dbReference type="EMBL" id="AP015034">
    <property type="protein sequence ID" value="BAT74351.1"/>
    <property type="molecule type" value="Genomic_DNA"/>
</dbReference>
<reference evidence="1 2" key="1">
    <citation type="journal article" date="2015" name="Sci. Rep.">
        <title>The power of single molecule real-time sequencing technology in the de novo assembly of a eukaryotic genome.</title>
        <authorList>
            <person name="Sakai H."/>
            <person name="Naito K."/>
            <person name="Ogiso-Tanaka E."/>
            <person name="Takahashi Y."/>
            <person name="Iseki K."/>
            <person name="Muto C."/>
            <person name="Satou K."/>
            <person name="Teruya K."/>
            <person name="Shiroma A."/>
            <person name="Shimoji M."/>
            <person name="Hirano T."/>
            <person name="Itoh T."/>
            <person name="Kaga A."/>
            <person name="Tomooka N."/>
        </authorList>
    </citation>
    <scope>NUCLEOTIDE SEQUENCE [LARGE SCALE GENOMIC DNA]</scope>
    <source>
        <strain evidence="2">cv. Shumari</strain>
    </source>
</reference>
<sequence>MTYPLYACCVGRREAAVGVTVPGPGAVPAATERERMLQDGVLILFRNGEGAGVSREVQIQGDSRSTEKLNEK</sequence>
<name>A0A0S3R1E4_PHAAN</name>
<proteinExistence type="predicted"/>
<organism evidence="1 2">
    <name type="scientific">Vigna angularis var. angularis</name>
    <dbReference type="NCBI Taxonomy" id="157739"/>
    <lineage>
        <taxon>Eukaryota</taxon>
        <taxon>Viridiplantae</taxon>
        <taxon>Streptophyta</taxon>
        <taxon>Embryophyta</taxon>
        <taxon>Tracheophyta</taxon>
        <taxon>Spermatophyta</taxon>
        <taxon>Magnoliopsida</taxon>
        <taxon>eudicotyledons</taxon>
        <taxon>Gunneridae</taxon>
        <taxon>Pentapetalae</taxon>
        <taxon>rosids</taxon>
        <taxon>fabids</taxon>
        <taxon>Fabales</taxon>
        <taxon>Fabaceae</taxon>
        <taxon>Papilionoideae</taxon>
        <taxon>50 kb inversion clade</taxon>
        <taxon>NPAAA clade</taxon>
        <taxon>indigoferoid/millettioid clade</taxon>
        <taxon>Phaseoleae</taxon>
        <taxon>Vigna</taxon>
    </lineage>
</organism>
<gene>
    <name evidence="1" type="primary">Vigan.01G200200</name>
    <name evidence="1" type="ORF">VIGAN_01200200</name>
</gene>
<dbReference type="AlphaFoldDB" id="A0A0S3R1E4"/>
<evidence type="ECO:0000313" key="1">
    <source>
        <dbReference type="EMBL" id="BAT74351.1"/>
    </source>
</evidence>
<evidence type="ECO:0000313" key="2">
    <source>
        <dbReference type="Proteomes" id="UP000291084"/>
    </source>
</evidence>